<dbReference type="OrthoDB" id="3401462at2"/>
<evidence type="ECO:0000313" key="2">
    <source>
        <dbReference type="EMBL" id="RZU50564.1"/>
    </source>
</evidence>
<evidence type="ECO:0008006" key="4">
    <source>
        <dbReference type="Google" id="ProtNLM"/>
    </source>
</evidence>
<accession>A0A4Q7ZJ90</accession>
<keyword evidence="3" id="KW-1185">Reference proteome</keyword>
<organism evidence="2 3">
    <name type="scientific">Krasilnikovia cinnamomea</name>
    <dbReference type="NCBI Taxonomy" id="349313"/>
    <lineage>
        <taxon>Bacteria</taxon>
        <taxon>Bacillati</taxon>
        <taxon>Actinomycetota</taxon>
        <taxon>Actinomycetes</taxon>
        <taxon>Micromonosporales</taxon>
        <taxon>Micromonosporaceae</taxon>
        <taxon>Krasilnikovia</taxon>
    </lineage>
</organism>
<protein>
    <recommendedName>
        <fullName evidence="4">Sigma-70-like protein</fullName>
    </recommendedName>
</protein>
<feature type="coiled-coil region" evidence="1">
    <location>
        <begin position="1"/>
        <end position="31"/>
    </location>
</feature>
<sequence>MADLEAAVRKLRSAQAEVSRAEKRAARIVAEARERVDQGRAALAEEIRAADRAGMRQVDIVAATGYSRERIRQIVRDGEA</sequence>
<dbReference type="RefSeq" id="WP_130509474.1">
    <property type="nucleotide sequence ID" value="NZ_SHKY01000001.1"/>
</dbReference>
<evidence type="ECO:0000256" key="1">
    <source>
        <dbReference type="SAM" id="Coils"/>
    </source>
</evidence>
<dbReference type="EMBL" id="SHKY01000001">
    <property type="protein sequence ID" value="RZU50564.1"/>
    <property type="molecule type" value="Genomic_DNA"/>
</dbReference>
<dbReference type="Proteomes" id="UP000292564">
    <property type="component" value="Unassembled WGS sequence"/>
</dbReference>
<reference evidence="2 3" key="1">
    <citation type="submission" date="2019-02" db="EMBL/GenBank/DDBJ databases">
        <title>Sequencing the genomes of 1000 actinobacteria strains.</title>
        <authorList>
            <person name="Klenk H.-P."/>
        </authorList>
    </citation>
    <scope>NUCLEOTIDE SEQUENCE [LARGE SCALE GENOMIC DNA]</scope>
    <source>
        <strain evidence="2 3">DSM 45162</strain>
    </source>
</reference>
<comment type="caution">
    <text evidence="2">The sequence shown here is derived from an EMBL/GenBank/DDBJ whole genome shotgun (WGS) entry which is preliminary data.</text>
</comment>
<dbReference type="AlphaFoldDB" id="A0A4Q7ZJ90"/>
<name>A0A4Q7ZJ90_9ACTN</name>
<keyword evidence="1" id="KW-0175">Coiled coil</keyword>
<gene>
    <name evidence="2" type="ORF">EV385_2339</name>
</gene>
<proteinExistence type="predicted"/>
<evidence type="ECO:0000313" key="3">
    <source>
        <dbReference type="Proteomes" id="UP000292564"/>
    </source>
</evidence>